<dbReference type="AlphaFoldDB" id="A0A5D3AQN7"/>
<sequence length="96" mass="10881">MELAEYSPDELMDVDNAVLSAEIAALEDETSKARPNLNILAEYRRREAEFLDRAKDLERVTGGRDAAKSRYDDLRKVRLDEFMAGFTAITAKLKEA</sequence>
<dbReference type="PANTHER" id="PTHR18937:SF172">
    <property type="entry name" value="STRUCTURAL MAINTENANCE OF CHROMOSOMES PROTEIN"/>
    <property type="match status" value="1"/>
</dbReference>
<evidence type="ECO:0000313" key="5">
    <source>
        <dbReference type="Proteomes" id="UP000322245"/>
    </source>
</evidence>
<evidence type="ECO:0000313" key="4">
    <source>
        <dbReference type="EMBL" id="TYJ52380.1"/>
    </source>
</evidence>
<reference evidence="4 5" key="1">
    <citation type="submission" date="2017-05" db="EMBL/GenBank/DDBJ databases">
        <title>The Genome Sequence of Tsuchiyaea wingfieldii DSM 27421.</title>
        <authorList>
            <person name="Cuomo C."/>
            <person name="Passer A."/>
            <person name="Billmyre B."/>
            <person name="Heitman J."/>
        </authorList>
    </citation>
    <scope>NUCLEOTIDE SEQUENCE [LARGE SCALE GENOMIC DNA]</scope>
    <source>
        <strain evidence="4 5">DSM 27421</strain>
    </source>
</reference>
<gene>
    <name evidence="4" type="ORF">B9479_007036</name>
</gene>
<dbReference type="PANTHER" id="PTHR18937">
    <property type="entry name" value="STRUCTURAL MAINTENANCE OF CHROMOSOMES SMC FAMILY MEMBER"/>
    <property type="match status" value="1"/>
</dbReference>
<evidence type="ECO:0000256" key="1">
    <source>
        <dbReference type="ARBA" id="ARBA00022741"/>
    </source>
</evidence>
<accession>A0A5D3AQN7</accession>
<comment type="caution">
    <text evidence="4">The sequence shown here is derived from an EMBL/GenBank/DDBJ whole genome shotgun (WGS) entry which is preliminary data.</text>
</comment>
<name>A0A5D3AQN7_9TREE</name>
<proteinExistence type="predicted"/>
<dbReference type="EMBL" id="NIDF01000138">
    <property type="protein sequence ID" value="TYJ52380.1"/>
    <property type="molecule type" value="Genomic_DNA"/>
</dbReference>
<feature type="non-terminal residue" evidence="4">
    <location>
        <position position="96"/>
    </location>
</feature>
<dbReference type="GO" id="GO:0005524">
    <property type="term" value="F:ATP binding"/>
    <property type="evidence" value="ECO:0007669"/>
    <property type="project" value="UniProtKB-KW"/>
</dbReference>
<keyword evidence="1" id="KW-0547">Nucleotide-binding</keyword>
<dbReference type="GO" id="GO:0000796">
    <property type="term" value="C:condensin complex"/>
    <property type="evidence" value="ECO:0007669"/>
    <property type="project" value="TreeGrafter"/>
</dbReference>
<evidence type="ECO:0000256" key="2">
    <source>
        <dbReference type="ARBA" id="ARBA00022840"/>
    </source>
</evidence>
<dbReference type="GO" id="GO:0007076">
    <property type="term" value="P:mitotic chromosome condensation"/>
    <property type="evidence" value="ECO:0007669"/>
    <property type="project" value="TreeGrafter"/>
</dbReference>
<evidence type="ECO:0000256" key="3">
    <source>
        <dbReference type="ARBA" id="ARBA00023242"/>
    </source>
</evidence>
<dbReference type="Proteomes" id="UP000322245">
    <property type="component" value="Unassembled WGS sequence"/>
</dbReference>
<keyword evidence="5" id="KW-1185">Reference proteome</keyword>
<organism evidence="4 5">
    <name type="scientific">Cryptococcus floricola</name>
    <dbReference type="NCBI Taxonomy" id="2591691"/>
    <lineage>
        <taxon>Eukaryota</taxon>
        <taxon>Fungi</taxon>
        <taxon>Dikarya</taxon>
        <taxon>Basidiomycota</taxon>
        <taxon>Agaricomycotina</taxon>
        <taxon>Tremellomycetes</taxon>
        <taxon>Tremellales</taxon>
        <taxon>Cryptococcaceae</taxon>
        <taxon>Cryptococcus</taxon>
    </lineage>
</organism>
<protein>
    <submittedName>
        <fullName evidence="4">Uncharacterized protein</fullName>
    </submittedName>
</protein>
<keyword evidence="3" id="KW-0539">Nucleus</keyword>
<keyword evidence="2" id="KW-0067">ATP-binding</keyword>